<dbReference type="InterPro" id="IPR006860">
    <property type="entry name" value="FecR"/>
</dbReference>
<dbReference type="PANTHER" id="PTHR30273:SF2">
    <property type="entry name" value="PROTEIN FECR"/>
    <property type="match status" value="1"/>
</dbReference>
<feature type="transmembrane region" description="Helical" evidence="1">
    <location>
        <begin position="100"/>
        <end position="120"/>
    </location>
</feature>
<dbReference type="FunFam" id="2.60.120.1440:FF:000001">
    <property type="entry name" value="Putative anti-sigma factor"/>
    <property type="match status" value="1"/>
</dbReference>
<name>A0A1V9FE23_9BACT</name>
<dbReference type="InterPro" id="IPR032508">
    <property type="entry name" value="FecR_C"/>
</dbReference>
<proteinExistence type="predicted"/>
<organism evidence="4 5">
    <name type="scientific">Niastella populi</name>
    <dbReference type="NCBI Taxonomy" id="550983"/>
    <lineage>
        <taxon>Bacteria</taxon>
        <taxon>Pseudomonadati</taxon>
        <taxon>Bacteroidota</taxon>
        <taxon>Chitinophagia</taxon>
        <taxon>Chitinophagales</taxon>
        <taxon>Chitinophagaceae</taxon>
        <taxon>Niastella</taxon>
    </lineage>
</organism>
<keyword evidence="1" id="KW-1133">Transmembrane helix</keyword>
<dbReference type="Pfam" id="PF04773">
    <property type="entry name" value="FecR"/>
    <property type="match status" value="1"/>
</dbReference>
<reference evidence="5" key="1">
    <citation type="submission" date="2016-04" db="EMBL/GenBank/DDBJ databases">
        <authorList>
            <person name="Chen L."/>
            <person name="Zhuang W."/>
            <person name="Wang G."/>
        </authorList>
    </citation>
    <scope>NUCLEOTIDE SEQUENCE [LARGE SCALE GENOMIC DNA]</scope>
    <source>
        <strain evidence="5">208</strain>
    </source>
</reference>
<evidence type="ECO:0000256" key="1">
    <source>
        <dbReference type="SAM" id="Phobius"/>
    </source>
</evidence>
<feature type="domain" description="Protein FecR C-terminal" evidence="3">
    <location>
        <begin position="342"/>
        <end position="409"/>
    </location>
</feature>
<keyword evidence="1" id="KW-0812">Transmembrane</keyword>
<evidence type="ECO:0008006" key="6">
    <source>
        <dbReference type="Google" id="ProtNLM"/>
    </source>
</evidence>
<evidence type="ECO:0000313" key="5">
    <source>
        <dbReference type="Proteomes" id="UP000192276"/>
    </source>
</evidence>
<dbReference type="STRING" id="550983.A4R26_05525"/>
<dbReference type="EMBL" id="LWBP01000199">
    <property type="protein sequence ID" value="OQP56619.1"/>
    <property type="molecule type" value="Genomic_DNA"/>
</dbReference>
<gene>
    <name evidence="4" type="ORF">A4R26_05525</name>
</gene>
<protein>
    <recommendedName>
        <fullName evidence="6">Iron dicitrate transport regulator FecR</fullName>
    </recommendedName>
</protein>
<dbReference type="Gene3D" id="2.60.120.1440">
    <property type="match status" value="1"/>
</dbReference>
<sequence>MKSLSRNVARLALGKTDDEPLSSDEQEVCEEWTSGKALEIMKVDISDPRLLEYAGLFDRLENKKQAVWESIVAAHSLTVPAQQEAPVVQMQTGTRRKRTWMVAAILTGSIIGAIALYQIINNNNNQPVPAGTTPAVAEKTIIPGSPKAVLILADKTEIDLDTARPGIIAYQDQMEISKQADNQIVYKVAANQKPASAAPDNMLRTPYGGEYKVTLADGSKVWLNAGSSLKYPTAFNGNNRTVEIKGEGYFEVAENKAKPFRVLTTDGAEVKVLGTRFNVKAYEGEKEVTTTLVSGAVAIQYGTVQKNIKPNQQAIVSSEGITVKNRSKDEITQALAWKNGQINFEGETAQSILKQLERWYVVNTRVETNTPETTLTGNVERTASLSDVLKLLNTTNESVLFTLEGRTVVAKAKNN</sequence>
<dbReference type="Proteomes" id="UP000192276">
    <property type="component" value="Unassembled WGS sequence"/>
</dbReference>
<evidence type="ECO:0000313" key="4">
    <source>
        <dbReference type="EMBL" id="OQP56619.1"/>
    </source>
</evidence>
<accession>A0A1V9FE23</accession>
<keyword evidence="5" id="KW-1185">Reference proteome</keyword>
<dbReference type="Pfam" id="PF16344">
    <property type="entry name" value="FecR_C"/>
    <property type="match status" value="1"/>
</dbReference>
<dbReference type="AlphaFoldDB" id="A0A1V9FE23"/>
<evidence type="ECO:0000259" key="2">
    <source>
        <dbReference type="Pfam" id="PF04773"/>
    </source>
</evidence>
<dbReference type="RefSeq" id="WP_081168860.1">
    <property type="nucleotide sequence ID" value="NZ_LWBP01000199.1"/>
</dbReference>
<comment type="caution">
    <text evidence="4">The sequence shown here is derived from an EMBL/GenBank/DDBJ whole genome shotgun (WGS) entry which is preliminary data.</text>
</comment>
<dbReference type="Gene3D" id="3.55.50.30">
    <property type="match status" value="1"/>
</dbReference>
<keyword evidence="1" id="KW-0472">Membrane</keyword>
<dbReference type="PANTHER" id="PTHR30273">
    <property type="entry name" value="PERIPLASMIC SIGNAL SENSOR AND SIGMA FACTOR ACTIVATOR FECR-RELATED"/>
    <property type="match status" value="1"/>
</dbReference>
<dbReference type="GO" id="GO:0016989">
    <property type="term" value="F:sigma factor antagonist activity"/>
    <property type="evidence" value="ECO:0007669"/>
    <property type="project" value="TreeGrafter"/>
</dbReference>
<feature type="domain" description="FecR protein" evidence="2">
    <location>
        <begin position="203"/>
        <end position="297"/>
    </location>
</feature>
<dbReference type="OrthoDB" id="1097347at2"/>
<evidence type="ECO:0000259" key="3">
    <source>
        <dbReference type="Pfam" id="PF16344"/>
    </source>
</evidence>
<dbReference type="InterPro" id="IPR012373">
    <property type="entry name" value="Ferrdict_sens_TM"/>
</dbReference>